<reference evidence="2 3" key="1">
    <citation type="submission" date="2023-03" db="EMBL/GenBank/DDBJ databases">
        <title>Novosphingobium cyanobacteriorum sp. nov., isolated from a eutrophic reservoir during the Microcystis bloom period.</title>
        <authorList>
            <person name="Kang M."/>
            <person name="Le V."/>
            <person name="Ko S.-R."/>
            <person name="Lee S.-A."/>
            <person name="Ahn C.-Y."/>
        </authorList>
    </citation>
    <scope>NUCLEOTIDE SEQUENCE [LARGE SCALE GENOMIC DNA]</scope>
    <source>
        <strain evidence="2 3">HBC54</strain>
    </source>
</reference>
<evidence type="ECO:0000256" key="1">
    <source>
        <dbReference type="SAM" id="Phobius"/>
    </source>
</evidence>
<organism evidence="2 3">
    <name type="scientific">Novosphingobium cyanobacteriorum</name>
    <dbReference type="NCBI Taxonomy" id="3024215"/>
    <lineage>
        <taxon>Bacteria</taxon>
        <taxon>Pseudomonadati</taxon>
        <taxon>Pseudomonadota</taxon>
        <taxon>Alphaproteobacteria</taxon>
        <taxon>Sphingomonadales</taxon>
        <taxon>Sphingomonadaceae</taxon>
        <taxon>Novosphingobium</taxon>
    </lineage>
</organism>
<feature type="transmembrane region" description="Helical" evidence="1">
    <location>
        <begin position="12"/>
        <end position="37"/>
    </location>
</feature>
<gene>
    <name evidence="2" type="ORF">POM99_16850</name>
</gene>
<proteinExistence type="predicted"/>
<dbReference type="InterPro" id="IPR007047">
    <property type="entry name" value="Flp_Fap"/>
</dbReference>
<dbReference type="Proteomes" id="UP001222770">
    <property type="component" value="Unassembled WGS sequence"/>
</dbReference>
<dbReference type="EMBL" id="JAROCY010000017">
    <property type="protein sequence ID" value="MDF8334879.1"/>
    <property type="molecule type" value="Genomic_DNA"/>
</dbReference>
<comment type="caution">
    <text evidence="2">The sequence shown here is derived from an EMBL/GenBank/DDBJ whole genome shotgun (WGS) entry which is preliminary data.</text>
</comment>
<keyword evidence="1" id="KW-1133">Transmembrane helix</keyword>
<keyword evidence="3" id="KW-1185">Reference proteome</keyword>
<sequence>MGILTRLWRDEAGATAVEYGLICAIVVLTAMAGASVLGNTVSNTLFGASNQLTNAQ</sequence>
<dbReference type="Pfam" id="PF04964">
    <property type="entry name" value="Flp_Fap"/>
    <property type="match status" value="1"/>
</dbReference>
<accession>A0ABT6CMY8</accession>
<evidence type="ECO:0000313" key="2">
    <source>
        <dbReference type="EMBL" id="MDF8334879.1"/>
    </source>
</evidence>
<keyword evidence="1" id="KW-0472">Membrane</keyword>
<keyword evidence="1" id="KW-0812">Transmembrane</keyword>
<protein>
    <submittedName>
        <fullName evidence="2">Flp family type IVb pilin</fullName>
    </submittedName>
</protein>
<evidence type="ECO:0000313" key="3">
    <source>
        <dbReference type="Proteomes" id="UP001222770"/>
    </source>
</evidence>
<name>A0ABT6CMY8_9SPHN</name>